<gene>
    <name evidence="1" type="primary">PMP47A</name>
    <name evidence="1" type="ORF">FIM1_1447</name>
</gene>
<keyword evidence="2" id="KW-1185">Reference proteome</keyword>
<sequence length="48" mass="5415">MALLTTIGMGSLYVAKGKNDERKTEHAKRTPKTWEEIAEEHGIETSKK</sequence>
<evidence type="ECO:0000313" key="2">
    <source>
        <dbReference type="Proteomes" id="UP000422736"/>
    </source>
</evidence>
<dbReference type="Proteomes" id="UP000422736">
    <property type="component" value="Chromosome 2"/>
</dbReference>
<evidence type="ECO:0000313" key="1">
    <source>
        <dbReference type="EMBL" id="QGN14777.1"/>
    </source>
</evidence>
<protein>
    <submittedName>
        <fullName evidence="1">Protein PMP47A</fullName>
    </submittedName>
</protein>
<organism evidence="1 2">
    <name type="scientific">Kluyveromyces marxianus</name>
    <name type="common">Yeast</name>
    <name type="synonym">Candida kefyr</name>
    <dbReference type="NCBI Taxonomy" id="4911"/>
    <lineage>
        <taxon>Eukaryota</taxon>
        <taxon>Fungi</taxon>
        <taxon>Dikarya</taxon>
        <taxon>Ascomycota</taxon>
        <taxon>Saccharomycotina</taxon>
        <taxon>Saccharomycetes</taxon>
        <taxon>Saccharomycetales</taxon>
        <taxon>Saccharomycetaceae</taxon>
        <taxon>Kluyveromyces</taxon>
    </lineage>
</organism>
<dbReference type="EMBL" id="CP015055">
    <property type="protein sequence ID" value="QGN14777.1"/>
    <property type="molecule type" value="Genomic_DNA"/>
</dbReference>
<name>A0ABX6ERX2_KLUMA</name>
<reference evidence="1 2" key="1">
    <citation type="submission" date="2016-03" db="EMBL/GenBank/DDBJ databases">
        <title>How can Kluyveromyces marxianus grow so fast - potential evolutionary course in Saccharomyces Complex revealed by comparative genomics.</title>
        <authorList>
            <person name="Mo W."/>
            <person name="Lu W."/>
            <person name="Yang X."/>
            <person name="Qi J."/>
            <person name="Lv H."/>
        </authorList>
    </citation>
    <scope>NUCLEOTIDE SEQUENCE [LARGE SCALE GENOMIC DNA]</scope>
    <source>
        <strain evidence="1 2">FIM1</strain>
    </source>
</reference>
<accession>A0ABX6ERX2</accession>
<proteinExistence type="predicted"/>